<comment type="cofactor">
    <cofactor evidence="1 27">
        <name>heme</name>
        <dbReference type="ChEBI" id="CHEBI:30413"/>
    </cofactor>
</comment>
<keyword evidence="21 27" id="KW-0755">Steroidogenesis</keyword>
<evidence type="ECO:0000256" key="13">
    <source>
        <dbReference type="ARBA" id="ARBA00023002"/>
    </source>
</evidence>
<comment type="pathway">
    <text evidence="3 27">Lipid metabolism; C21-steroid hormone metabolism.</text>
</comment>
<keyword evidence="13 26" id="KW-0560">Oxidoreductase</keyword>
<name>A0ABM4KT38_EQUPR</name>
<evidence type="ECO:0000256" key="7">
    <source>
        <dbReference type="ARBA" id="ARBA00019844"/>
    </source>
</evidence>
<evidence type="ECO:0000256" key="1">
    <source>
        <dbReference type="ARBA" id="ARBA00001971"/>
    </source>
</evidence>
<evidence type="ECO:0000256" key="14">
    <source>
        <dbReference type="ARBA" id="ARBA00023004"/>
    </source>
</evidence>
<dbReference type="PANTHER" id="PTHR24279">
    <property type="entry name" value="CYTOCHROME P450"/>
    <property type="match status" value="1"/>
</dbReference>
<keyword evidence="17 27" id="KW-0496">Mitochondrion</keyword>
<evidence type="ECO:0000256" key="3">
    <source>
        <dbReference type="ARBA" id="ARBA00005108"/>
    </source>
</evidence>
<dbReference type="InterPro" id="IPR001128">
    <property type="entry name" value="Cyt_P450"/>
</dbReference>
<evidence type="ECO:0000256" key="17">
    <source>
        <dbReference type="ARBA" id="ARBA00023128"/>
    </source>
</evidence>
<comment type="catalytic activity">
    <reaction evidence="25">
        <text>2 reduced [adrenodoxin] + cholesterol + O2 + 2 H(+) = (22R)-hydroxycholesterol + 2 oxidized [adrenodoxin] + H2O</text>
        <dbReference type="Rhea" id="RHEA:34335"/>
        <dbReference type="Rhea" id="RHEA-COMP:9998"/>
        <dbReference type="Rhea" id="RHEA-COMP:9999"/>
        <dbReference type="ChEBI" id="CHEBI:15377"/>
        <dbReference type="ChEBI" id="CHEBI:15378"/>
        <dbReference type="ChEBI" id="CHEBI:15379"/>
        <dbReference type="ChEBI" id="CHEBI:16113"/>
        <dbReference type="ChEBI" id="CHEBI:33737"/>
        <dbReference type="ChEBI" id="CHEBI:33738"/>
        <dbReference type="ChEBI" id="CHEBI:67237"/>
    </reaction>
    <physiologicalReaction direction="left-to-right" evidence="25">
        <dbReference type="Rhea" id="RHEA:34336"/>
    </physiologicalReaction>
</comment>
<keyword evidence="15 26" id="KW-0503">Monooxygenase</keyword>
<evidence type="ECO:0000256" key="24">
    <source>
        <dbReference type="ARBA" id="ARBA00047766"/>
    </source>
</evidence>
<dbReference type="PRINTS" id="PR00463">
    <property type="entry name" value="EP450I"/>
</dbReference>
<keyword evidence="29" id="KW-1185">Reference proteome</keyword>
<comment type="subcellular location">
    <subcellularLocation>
        <location evidence="27">Mitochondrion inner membrane</location>
        <topology evidence="27">Peripheral membrane protein</topology>
    </subcellularLocation>
    <text evidence="27">Localizes to the matrix side of the mitochondrion inner membrane.</text>
</comment>
<evidence type="ECO:0000256" key="12">
    <source>
        <dbReference type="ARBA" id="ARBA00022946"/>
    </source>
</evidence>
<dbReference type="SUPFAM" id="SSF48264">
    <property type="entry name" value="Cytochrome P450"/>
    <property type="match status" value="1"/>
</dbReference>
<evidence type="ECO:0000256" key="9">
    <source>
        <dbReference type="ARBA" id="ARBA00022617"/>
    </source>
</evidence>
<evidence type="ECO:0000256" key="18">
    <source>
        <dbReference type="ARBA" id="ARBA00023136"/>
    </source>
</evidence>
<dbReference type="RefSeq" id="XP_070431347.1">
    <property type="nucleotide sequence ID" value="XM_070575246.1"/>
</dbReference>
<evidence type="ECO:0000313" key="30">
    <source>
        <dbReference type="RefSeq" id="XP_070431347.1"/>
    </source>
</evidence>
<dbReference type="InterPro" id="IPR050479">
    <property type="entry name" value="CYP11_CYP27_families"/>
</dbReference>
<organism evidence="29 30">
    <name type="scientific">Equus przewalskii</name>
    <name type="common">Przewalski's horse</name>
    <name type="synonym">Equus caballus przewalskii</name>
    <dbReference type="NCBI Taxonomy" id="9798"/>
    <lineage>
        <taxon>Eukaryota</taxon>
        <taxon>Metazoa</taxon>
        <taxon>Chordata</taxon>
        <taxon>Craniata</taxon>
        <taxon>Vertebrata</taxon>
        <taxon>Euteleostomi</taxon>
        <taxon>Mammalia</taxon>
        <taxon>Eutheria</taxon>
        <taxon>Laurasiatheria</taxon>
        <taxon>Perissodactyla</taxon>
        <taxon>Equidae</taxon>
        <taxon>Equus</taxon>
    </lineage>
</organism>
<evidence type="ECO:0000256" key="4">
    <source>
        <dbReference type="ARBA" id="ARBA00010617"/>
    </source>
</evidence>
<evidence type="ECO:0000256" key="28">
    <source>
        <dbReference type="SAM" id="MobiDB-lite"/>
    </source>
</evidence>
<reference evidence="29" key="1">
    <citation type="submission" date="2025-05" db="UniProtKB">
        <authorList>
            <consortium name="RefSeq"/>
        </authorList>
    </citation>
    <scope>NUCLEOTIDE SEQUENCE [LARGE SCALE GENOMIC DNA]</scope>
</reference>
<evidence type="ECO:0000313" key="29">
    <source>
        <dbReference type="Proteomes" id="UP001652662"/>
    </source>
</evidence>
<evidence type="ECO:0000256" key="15">
    <source>
        <dbReference type="ARBA" id="ARBA00023033"/>
    </source>
</evidence>
<dbReference type="Proteomes" id="UP001652662">
    <property type="component" value="Chromosome 1"/>
</dbReference>
<keyword evidence="12 27" id="KW-0809">Transit peptide</keyword>
<dbReference type="PANTHER" id="PTHR24279:SF3">
    <property type="entry name" value="CHOLESTEROL SIDE-CHAIN CLEAVAGE ENZYME, MITOCHONDRIAL"/>
    <property type="match status" value="1"/>
</dbReference>
<dbReference type="Pfam" id="PF00067">
    <property type="entry name" value="p450"/>
    <property type="match status" value="1"/>
</dbReference>
<evidence type="ECO:0000256" key="22">
    <source>
        <dbReference type="ARBA" id="ARBA00045526"/>
    </source>
</evidence>
<comment type="function">
    <text evidence="22 27">A cytochrome P450 monooxygenase that catalyzes the side-chain hydroxylation and cleavage of cholesterol to pregnenolone, the precursor of most steroid hormones. Catalyzes three sequential oxidation reactions of cholesterol, namely the hydroxylation at C22 followed with the hydroxylation at C20 to yield 20R,22R-hydroxycholesterol that is further cleaved between C20 and C22 to yield the C21-steroid pregnenolone and 4-methylpentanal. Mechanistically, uses molecular oxygen inserting one oxygen atom into a substrate and reducing the second into a water molecule. Two electrons are provided by NADPH via a two-protein mitochondrial transfer system comprising flavoprotein FDXR (adrenodoxin/ferredoxin reductase) and nonheme iron-sulfur protein FDX1 or FDX2 (adrenodoxin/ferredoxin).</text>
</comment>
<protein>
    <recommendedName>
        <fullName evidence="7 27">Cholesterol side-chain cleavage enzyme, mitochondrial</fullName>
        <ecNumber evidence="6 27">1.14.15.6</ecNumber>
    </recommendedName>
    <alternativeName>
        <fullName evidence="27">Cholesterol desmolase</fullName>
    </alternativeName>
</protein>
<evidence type="ECO:0000256" key="8">
    <source>
        <dbReference type="ARBA" id="ARBA00022548"/>
    </source>
</evidence>
<keyword evidence="9 26" id="KW-0349">Heme</keyword>
<comment type="pathway">
    <text evidence="2">Steroid metabolism; cholesterol metabolism.</text>
</comment>
<evidence type="ECO:0000256" key="5">
    <source>
        <dbReference type="ARBA" id="ARBA00011573"/>
    </source>
</evidence>
<evidence type="ECO:0000256" key="27">
    <source>
        <dbReference type="RuleBase" id="RU364077"/>
    </source>
</evidence>
<comment type="catalytic activity">
    <reaction evidence="23">
        <text>6 reduced [adrenodoxin] + cholesterol + 3 O2 + 6 H(+) = 4-methylpentanal + pregnenolone + 6 oxidized [adrenodoxin] + 4 H2O</text>
        <dbReference type="Rhea" id="RHEA:35739"/>
        <dbReference type="Rhea" id="RHEA-COMP:9998"/>
        <dbReference type="Rhea" id="RHEA-COMP:9999"/>
        <dbReference type="ChEBI" id="CHEBI:15377"/>
        <dbReference type="ChEBI" id="CHEBI:15378"/>
        <dbReference type="ChEBI" id="CHEBI:15379"/>
        <dbReference type="ChEBI" id="CHEBI:16113"/>
        <dbReference type="ChEBI" id="CHEBI:16581"/>
        <dbReference type="ChEBI" id="CHEBI:17998"/>
        <dbReference type="ChEBI" id="CHEBI:33737"/>
        <dbReference type="ChEBI" id="CHEBI:33738"/>
        <dbReference type="EC" id="1.14.15.6"/>
    </reaction>
    <physiologicalReaction direction="left-to-right" evidence="23">
        <dbReference type="Rhea" id="RHEA:35740"/>
    </physiologicalReaction>
</comment>
<evidence type="ECO:0000256" key="10">
    <source>
        <dbReference type="ARBA" id="ARBA00022723"/>
    </source>
</evidence>
<evidence type="ECO:0000256" key="19">
    <source>
        <dbReference type="ARBA" id="ARBA00023166"/>
    </source>
</evidence>
<feature type="region of interest" description="Disordered" evidence="28">
    <location>
        <begin position="19"/>
        <end position="47"/>
    </location>
</feature>
<keyword evidence="18 27" id="KW-0472">Membrane</keyword>
<evidence type="ECO:0000256" key="2">
    <source>
        <dbReference type="ARBA" id="ARBA00004731"/>
    </source>
</evidence>
<accession>A0ABM4KT38</accession>
<dbReference type="InterPro" id="IPR002401">
    <property type="entry name" value="Cyt_P450_E_grp-I"/>
</dbReference>
<evidence type="ECO:0000256" key="16">
    <source>
        <dbReference type="ARBA" id="ARBA00023098"/>
    </source>
</evidence>
<gene>
    <name evidence="30" type="primary">CYP11A1</name>
</gene>
<evidence type="ECO:0000256" key="6">
    <source>
        <dbReference type="ARBA" id="ARBA00012764"/>
    </source>
</evidence>
<dbReference type="InterPro" id="IPR017972">
    <property type="entry name" value="Cyt_P450_CS"/>
</dbReference>
<keyword evidence="14 26" id="KW-0408">Iron</keyword>
<dbReference type="GeneID" id="103567309"/>
<evidence type="ECO:0000256" key="11">
    <source>
        <dbReference type="ARBA" id="ARBA00022792"/>
    </source>
</evidence>
<evidence type="ECO:0000256" key="21">
    <source>
        <dbReference type="ARBA" id="ARBA00023250"/>
    </source>
</evidence>
<keyword evidence="8 27" id="KW-0153">Cholesterol metabolism</keyword>
<evidence type="ECO:0000256" key="25">
    <source>
        <dbReference type="ARBA" id="ARBA00049437"/>
    </source>
</evidence>
<keyword evidence="20 27" id="KW-0753">Steroid metabolism</keyword>
<dbReference type="InterPro" id="IPR036396">
    <property type="entry name" value="Cyt_P450_sf"/>
</dbReference>
<comment type="catalytic activity">
    <reaction evidence="24">
        <text>(20R,22R)-20,22-dihydroxycholesterol + 2 reduced [adrenodoxin] + O2 + 2 H(+) = 4-methylpentanal + pregnenolone + 2 oxidized [adrenodoxin] + 2 H2O</text>
        <dbReference type="Rhea" id="RHEA:34343"/>
        <dbReference type="Rhea" id="RHEA-COMP:9998"/>
        <dbReference type="Rhea" id="RHEA-COMP:9999"/>
        <dbReference type="ChEBI" id="CHEBI:1294"/>
        <dbReference type="ChEBI" id="CHEBI:15377"/>
        <dbReference type="ChEBI" id="CHEBI:15378"/>
        <dbReference type="ChEBI" id="CHEBI:15379"/>
        <dbReference type="ChEBI" id="CHEBI:16581"/>
        <dbReference type="ChEBI" id="CHEBI:17998"/>
        <dbReference type="ChEBI" id="CHEBI:33737"/>
        <dbReference type="ChEBI" id="CHEBI:33738"/>
    </reaction>
    <physiologicalReaction direction="left-to-right" evidence="24">
        <dbReference type="Rhea" id="RHEA:34344"/>
    </physiologicalReaction>
</comment>
<evidence type="ECO:0000256" key="20">
    <source>
        <dbReference type="ARBA" id="ARBA00023221"/>
    </source>
</evidence>
<proteinExistence type="inferred from homology"/>
<evidence type="ECO:0000256" key="23">
    <source>
        <dbReference type="ARBA" id="ARBA00047510"/>
    </source>
</evidence>
<evidence type="ECO:0000256" key="26">
    <source>
        <dbReference type="RuleBase" id="RU000461"/>
    </source>
</evidence>
<comment type="similarity">
    <text evidence="4 26">Belongs to the cytochrome P450 family.</text>
</comment>
<keyword evidence="16 27" id="KW-0443">Lipid metabolism</keyword>
<keyword evidence="11" id="KW-0999">Mitochondrion inner membrane</keyword>
<keyword evidence="19 27" id="KW-1207">Sterol metabolism</keyword>
<dbReference type="Gene3D" id="1.10.630.10">
    <property type="entry name" value="Cytochrome P450"/>
    <property type="match status" value="2"/>
</dbReference>
<reference evidence="30" key="2">
    <citation type="submission" date="2025-08" db="UniProtKB">
        <authorList>
            <consortium name="RefSeq"/>
        </authorList>
    </citation>
    <scope>IDENTIFICATION</scope>
    <source>
        <tissue evidence="30">Blood</tissue>
    </source>
</reference>
<keyword evidence="10 26" id="KW-0479">Metal-binding</keyword>
<dbReference type="EC" id="1.14.15.6" evidence="6 27"/>
<dbReference type="PROSITE" id="PS00086">
    <property type="entry name" value="CYTOCHROME_P450"/>
    <property type="match status" value="1"/>
</dbReference>
<comment type="subunit">
    <text evidence="5">Interacts with FDX1/adrenodoxin.</text>
</comment>
<sequence length="438" mass="50740">MLVRGLPLRSVLVKGCQPLLSAPREGPGHPRVPTGEGAGMSSHSPRPFKEIPSPGDNGWINLYHFWREKGPKKLHYHHFQNFQKYGPIYREKLGNVESVYIVDPEDVALLFKFEGPHPERFLIPPWTAYHQYFQKPVGVLFKSSDAWKKDRLALNPEVMALESIKNFIPLLDPVSQDFVSLLHRRMEQQGSGKFSGPIIEDLFRFAFESITNVIFGERLGMLDEIVDPEAQRFIDAVYKMFHTSVPMLSLPPDLFRLFRTKTWRDHVAAWDTVFSKAEQYTEKFYQDLKQKRHFDSYPGIFYRLLASNKLPFKDIQANVTEMLAGGVDTTLVQVSIYTMGQDPTFFSNPRRFDPTRWLDKNKDLTHFRNLGFGWGVRQCLGRRIAELEMTLFLIHILENFRVEIQHLNDVDSTFGLILIPEKPISFTFWPITRAPPQA</sequence>